<dbReference type="AlphaFoldDB" id="K5BFH5"/>
<name>K5BFH5_MYCHD</name>
<dbReference type="Proteomes" id="UP000006265">
    <property type="component" value="Unassembled WGS sequence"/>
</dbReference>
<evidence type="ECO:0000313" key="1">
    <source>
        <dbReference type="EMBL" id="EKF23156.1"/>
    </source>
</evidence>
<evidence type="ECO:0000313" key="2">
    <source>
        <dbReference type="Proteomes" id="UP000006265"/>
    </source>
</evidence>
<keyword evidence="2" id="KW-1185">Reference proteome</keyword>
<reference evidence="1" key="1">
    <citation type="journal article" date="2012" name="J. Bacteriol.">
        <title>Genome sequence of Mycobacterium hassiacum DSM 44199, a rare source of heat-stable mycobacterial proteins.</title>
        <authorList>
            <person name="Tiago I."/>
            <person name="Maranha A."/>
            <person name="Mendes V."/>
            <person name="Alarico S."/>
            <person name="Moynihan P.J."/>
            <person name="Clarke A.J."/>
            <person name="Macedo-Ribeiro S."/>
            <person name="Pereira P.J."/>
            <person name="Empadinhas N."/>
        </authorList>
    </citation>
    <scope>NUCLEOTIDE SEQUENCE [LARGE SCALE GENOMIC DNA]</scope>
    <source>
        <strain evidence="1">DSM 44199</strain>
    </source>
</reference>
<accession>K5BFH5</accession>
<dbReference type="PATRIC" id="fig|1122247.3.peg.2732"/>
<dbReference type="EMBL" id="AMRA01000079">
    <property type="protein sequence ID" value="EKF23156.1"/>
    <property type="molecule type" value="Genomic_DNA"/>
</dbReference>
<protein>
    <submittedName>
        <fullName evidence="1">Uncharacterized protein</fullName>
    </submittedName>
</protein>
<sequence length="38" mass="4462">MRHRRRRAQRRAMIPDAVISRVGRALGVRQSHVAIIDR</sequence>
<gene>
    <name evidence="1" type="ORF">C731_2847</name>
</gene>
<organism evidence="1 2">
    <name type="scientific">Mycolicibacterium hassiacum (strain DSM 44199 / CIP 105218 / JCM 12690 / 3849)</name>
    <name type="common">Mycobacterium hassiacum</name>
    <dbReference type="NCBI Taxonomy" id="1122247"/>
    <lineage>
        <taxon>Bacteria</taxon>
        <taxon>Bacillati</taxon>
        <taxon>Actinomycetota</taxon>
        <taxon>Actinomycetes</taxon>
        <taxon>Mycobacteriales</taxon>
        <taxon>Mycobacteriaceae</taxon>
        <taxon>Mycolicibacterium</taxon>
    </lineage>
</organism>
<comment type="caution">
    <text evidence="1">The sequence shown here is derived from an EMBL/GenBank/DDBJ whole genome shotgun (WGS) entry which is preliminary data.</text>
</comment>
<proteinExistence type="predicted"/>